<proteinExistence type="predicted"/>
<dbReference type="InterPro" id="IPR036397">
    <property type="entry name" value="RNaseH_sf"/>
</dbReference>
<feature type="domain" description="Integrase catalytic" evidence="1">
    <location>
        <begin position="24"/>
        <end position="143"/>
    </location>
</feature>
<dbReference type="Gene3D" id="3.30.420.10">
    <property type="entry name" value="Ribonuclease H-like superfamily/Ribonuclease H"/>
    <property type="match status" value="1"/>
</dbReference>
<dbReference type="EMBL" id="JBFOLK010000009">
    <property type="protein sequence ID" value="KAL2486718.1"/>
    <property type="molecule type" value="Genomic_DNA"/>
</dbReference>
<keyword evidence="3" id="KW-1185">Reference proteome</keyword>
<dbReference type="SUPFAM" id="SSF53098">
    <property type="entry name" value="Ribonuclease H-like"/>
    <property type="match status" value="1"/>
</dbReference>
<evidence type="ECO:0000313" key="2">
    <source>
        <dbReference type="EMBL" id="KAL2486718.1"/>
    </source>
</evidence>
<reference evidence="3" key="1">
    <citation type="submission" date="2024-07" db="EMBL/GenBank/DDBJ databases">
        <title>Two chromosome-level genome assemblies of Korean endemic species Abeliophyllum distichum and Forsythia ovata (Oleaceae).</title>
        <authorList>
            <person name="Jang H."/>
        </authorList>
    </citation>
    <scope>NUCLEOTIDE SEQUENCE [LARGE SCALE GENOMIC DNA]</scope>
</reference>
<dbReference type="PANTHER" id="PTHR48475">
    <property type="entry name" value="RIBONUCLEASE H"/>
    <property type="match status" value="1"/>
</dbReference>
<dbReference type="PANTHER" id="PTHR48475:SF2">
    <property type="entry name" value="RIBONUCLEASE H"/>
    <property type="match status" value="1"/>
</dbReference>
<accession>A0ABD1REC5</accession>
<comment type="caution">
    <text evidence="2">The sequence shown here is derived from an EMBL/GenBank/DDBJ whole genome shotgun (WGS) entry which is preliminary data.</text>
</comment>
<sequence>MNEADYILRRSSRRNMWQPHGGLALAQKVLKQWFGILHSLVSDNGKQFSNKKGRNLYEELGIAKHFSSPHHPQANGQVVAVNKIIKYTLKRKLEASKGAWVEELPHVLWAIRTTAKTYTGETPFSMAYNSEAMTPVELGIPSPRRLLFNENYKMSSSKPASTY</sequence>
<organism evidence="2 3">
    <name type="scientific">Abeliophyllum distichum</name>
    <dbReference type="NCBI Taxonomy" id="126358"/>
    <lineage>
        <taxon>Eukaryota</taxon>
        <taxon>Viridiplantae</taxon>
        <taxon>Streptophyta</taxon>
        <taxon>Embryophyta</taxon>
        <taxon>Tracheophyta</taxon>
        <taxon>Spermatophyta</taxon>
        <taxon>Magnoliopsida</taxon>
        <taxon>eudicotyledons</taxon>
        <taxon>Gunneridae</taxon>
        <taxon>Pentapetalae</taxon>
        <taxon>asterids</taxon>
        <taxon>lamiids</taxon>
        <taxon>Lamiales</taxon>
        <taxon>Oleaceae</taxon>
        <taxon>Forsythieae</taxon>
        <taxon>Abeliophyllum</taxon>
    </lineage>
</organism>
<name>A0ABD1REC5_9LAMI</name>
<dbReference type="PROSITE" id="PS50994">
    <property type="entry name" value="INTEGRASE"/>
    <property type="match status" value="1"/>
</dbReference>
<dbReference type="Proteomes" id="UP001604336">
    <property type="component" value="Unassembled WGS sequence"/>
</dbReference>
<dbReference type="AlphaFoldDB" id="A0ABD1REC5"/>
<dbReference type="InterPro" id="IPR001584">
    <property type="entry name" value="Integrase_cat-core"/>
</dbReference>
<evidence type="ECO:0000259" key="1">
    <source>
        <dbReference type="PROSITE" id="PS50994"/>
    </source>
</evidence>
<dbReference type="InterPro" id="IPR012337">
    <property type="entry name" value="RNaseH-like_sf"/>
</dbReference>
<gene>
    <name evidence="2" type="ORF">Adt_31474</name>
</gene>
<protein>
    <submittedName>
        <fullName evidence="2">Ribonuclease H</fullName>
    </submittedName>
</protein>
<evidence type="ECO:0000313" key="3">
    <source>
        <dbReference type="Proteomes" id="UP001604336"/>
    </source>
</evidence>